<dbReference type="PRINTS" id="PR00452">
    <property type="entry name" value="SH3DOMAIN"/>
</dbReference>
<dbReference type="InterPro" id="IPR001452">
    <property type="entry name" value="SH3_domain"/>
</dbReference>
<dbReference type="GO" id="GO:0043328">
    <property type="term" value="P:protein transport to vacuole involved in ubiquitin-dependent protein catabolic process via the multivesicular body sorting pathway"/>
    <property type="evidence" value="ECO:0007669"/>
    <property type="project" value="TreeGrafter"/>
</dbReference>
<accession>A0A9P3LSV8</accession>
<organism evidence="5 6">
    <name type="scientific">Entomortierella parvispora</name>
    <dbReference type="NCBI Taxonomy" id="205924"/>
    <lineage>
        <taxon>Eukaryota</taxon>
        <taxon>Fungi</taxon>
        <taxon>Fungi incertae sedis</taxon>
        <taxon>Mucoromycota</taxon>
        <taxon>Mortierellomycotina</taxon>
        <taxon>Mortierellomycetes</taxon>
        <taxon>Mortierellales</taxon>
        <taxon>Mortierellaceae</taxon>
        <taxon>Entomortierella</taxon>
    </lineage>
</organism>
<name>A0A9P3LSV8_9FUNG</name>
<dbReference type="PRINTS" id="PR00499">
    <property type="entry name" value="P67PHOX"/>
</dbReference>
<evidence type="ECO:0000256" key="2">
    <source>
        <dbReference type="PROSITE-ProRule" id="PRU00192"/>
    </source>
</evidence>
<reference evidence="5" key="2">
    <citation type="journal article" date="2022" name="Microbiol. Resour. Announc.">
        <title>Whole-Genome Sequence of Entomortierella parvispora E1425, a Mucoromycotan Fungus Associated with Burkholderiaceae-Related Endosymbiotic Bacteria.</title>
        <authorList>
            <person name="Herlambang A."/>
            <person name="Guo Y."/>
            <person name="Takashima Y."/>
            <person name="Narisawa K."/>
            <person name="Ohta H."/>
            <person name="Nishizawa T."/>
        </authorList>
    </citation>
    <scope>NUCLEOTIDE SEQUENCE</scope>
    <source>
        <strain evidence="5">E1425</strain>
    </source>
</reference>
<dbReference type="PROSITE" id="PS50002">
    <property type="entry name" value="SH3"/>
    <property type="match status" value="1"/>
</dbReference>
<feature type="region of interest" description="Disordered" evidence="3">
    <location>
        <begin position="45"/>
        <end position="92"/>
    </location>
</feature>
<evidence type="ECO:0000256" key="1">
    <source>
        <dbReference type="ARBA" id="ARBA00022443"/>
    </source>
</evidence>
<feature type="domain" description="SH3" evidence="4">
    <location>
        <begin position="277"/>
        <end position="336"/>
    </location>
</feature>
<dbReference type="PANTHER" id="PTHR45929:SF3">
    <property type="entry name" value="JAK PATHWAY SIGNAL TRANSDUCTION ADAPTOR MOLECULE"/>
    <property type="match status" value="1"/>
</dbReference>
<dbReference type="EMBL" id="BQFW01000002">
    <property type="protein sequence ID" value="GJJ69446.1"/>
    <property type="molecule type" value="Genomic_DNA"/>
</dbReference>
<dbReference type="SMART" id="SM00326">
    <property type="entry name" value="SH3"/>
    <property type="match status" value="1"/>
</dbReference>
<feature type="compositionally biased region" description="Polar residues" evidence="3">
    <location>
        <begin position="133"/>
        <end position="155"/>
    </location>
</feature>
<comment type="caution">
    <text evidence="5">The sequence shown here is derived from an EMBL/GenBank/DDBJ whole genome shotgun (WGS) entry which is preliminary data.</text>
</comment>
<dbReference type="Pfam" id="PF00018">
    <property type="entry name" value="SH3_1"/>
    <property type="match status" value="1"/>
</dbReference>
<dbReference type="Gene3D" id="2.30.30.40">
    <property type="entry name" value="SH3 Domains"/>
    <property type="match status" value="1"/>
</dbReference>
<dbReference type="InterPro" id="IPR036028">
    <property type="entry name" value="SH3-like_dom_sf"/>
</dbReference>
<dbReference type="AlphaFoldDB" id="A0A9P3LSV8"/>
<dbReference type="PANTHER" id="PTHR45929">
    <property type="entry name" value="JAK PATHWAY SIGNAL TRANSDUCTION ADAPTOR MOLECULE"/>
    <property type="match status" value="1"/>
</dbReference>
<keyword evidence="6" id="KW-1185">Reference proteome</keyword>
<feature type="region of interest" description="Disordered" evidence="3">
    <location>
        <begin position="130"/>
        <end position="160"/>
    </location>
</feature>
<dbReference type="Proteomes" id="UP000827284">
    <property type="component" value="Unassembled WGS sequence"/>
</dbReference>
<dbReference type="GO" id="GO:0033565">
    <property type="term" value="C:ESCRT-0 complex"/>
    <property type="evidence" value="ECO:0007669"/>
    <property type="project" value="TreeGrafter"/>
</dbReference>
<evidence type="ECO:0000259" key="4">
    <source>
        <dbReference type="PROSITE" id="PS50002"/>
    </source>
</evidence>
<protein>
    <recommendedName>
        <fullName evidence="4">SH3 domain-containing protein</fullName>
    </recommendedName>
</protein>
<evidence type="ECO:0000313" key="6">
    <source>
        <dbReference type="Proteomes" id="UP000827284"/>
    </source>
</evidence>
<feature type="compositionally biased region" description="Polar residues" evidence="3">
    <location>
        <begin position="65"/>
        <end position="89"/>
    </location>
</feature>
<proteinExistence type="predicted"/>
<sequence length="354" mass="40204">MTTHASIRSDAACFHVLQALQSHVLFLSDRGYIQRDSLNTILTELHKLDPQSPSPSRPRDPQGIDLSTENRGSNSTQPEHDSTLSFHGRSNSRDEVLIEEGSWLQREDDHHESSNSTSSQSVALEILDVGSDRGSSTPAPSSGTNMTWDQSQHQDQVPIPRPSYVEPLTHQSPTIIHIESDEPVPAVAPPSYDDVHSLPEQQQMFEQPHRQVQEVQMQLQQQQEVVLRRQQQLQVQQEQLQKQLQRQLRQNYVVSSNPCQQQSIASSSSNPNLKEVEVMWQAQAMYDFLGDDLGDLQFKKGDIIDVIKVVNDDWWQGVLKEEAGIFPTAYVRKLSQPKNRKARTVKVLKQQLQE</sequence>
<gene>
    <name evidence="5" type="ORF">EMPS_01792</name>
</gene>
<dbReference type="SUPFAM" id="SSF50044">
    <property type="entry name" value="SH3-domain"/>
    <property type="match status" value="1"/>
</dbReference>
<dbReference type="InterPro" id="IPR050670">
    <property type="entry name" value="STAM"/>
</dbReference>
<reference evidence="5" key="1">
    <citation type="submission" date="2021-11" db="EMBL/GenBank/DDBJ databases">
        <authorList>
            <person name="Herlambang A."/>
            <person name="Guo Y."/>
            <person name="Takashima Y."/>
            <person name="Nishizawa T."/>
        </authorList>
    </citation>
    <scope>NUCLEOTIDE SEQUENCE</scope>
    <source>
        <strain evidence="5">E1425</strain>
    </source>
</reference>
<keyword evidence="1 2" id="KW-0728">SH3 domain</keyword>
<evidence type="ECO:0000313" key="5">
    <source>
        <dbReference type="EMBL" id="GJJ69446.1"/>
    </source>
</evidence>
<evidence type="ECO:0000256" key="3">
    <source>
        <dbReference type="SAM" id="MobiDB-lite"/>
    </source>
</evidence>